<dbReference type="EMBL" id="JACXSS010000001">
    <property type="protein sequence ID" value="MBD9356126.1"/>
    <property type="molecule type" value="Genomic_DNA"/>
</dbReference>
<keyword evidence="2" id="KW-1185">Reference proteome</keyword>
<protein>
    <submittedName>
        <fullName evidence="1">Uncharacterized protein</fullName>
    </submittedName>
</protein>
<comment type="caution">
    <text evidence="1">The sequence shown here is derived from an EMBL/GenBank/DDBJ whole genome shotgun (WGS) entry which is preliminary data.</text>
</comment>
<organism evidence="1 2">
    <name type="scientific">Methylomonas albis</name>
    <dbReference type="NCBI Taxonomy" id="1854563"/>
    <lineage>
        <taxon>Bacteria</taxon>
        <taxon>Pseudomonadati</taxon>
        <taxon>Pseudomonadota</taxon>
        <taxon>Gammaproteobacteria</taxon>
        <taxon>Methylococcales</taxon>
        <taxon>Methylococcaceae</taxon>
        <taxon>Methylomonas</taxon>
    </lineage>
</organism>
<proteinExistence type="predicted"/>
<dbReference type="Proteomes" id="UP000652176">
    <property type="component" value="Unassembled WGS sequence"/>
</dbReference>
<dbReference type="RefSeq" id="WP_192374511.1">
    <property type="nucleotide sequence ID" value="NZ_CAJHIV010000001.1"/>
</dbReference>
<accession>A0ABR9D000</accession>
<gene>
    <name evidence="1" type="ORF">IE877_09520</name>
</gene>
<reference evidence="1 2" key="1">
    <citation type="submission" date="2020-09" db="EMBL/GenBank/DDBJ databases">
        <title>Methylomonas albis sp. nov. and Methylomonas fluvii sp. nov.: Two cold-adapted methanotrophs from the River Elbe and an amended description of Methylovulum psychrotolerans strain Eb1.</title>
        <authorList>
            <person name="Bussmann I.K."/>
            <person name="Klings K.-W."/>
            <person name="Warnstedt J."/>
            <person name="Hoppert M."/>
            <person name="Saborowski A."/>
            <person name="Horn F."/>
            <person name="Liebner S."/>
        </authorList>
    </citation>
    <scope>NUCLEOTIDE SEQUENCE [LARGE SCALE GENOMIC DNA]</scope>
    <source>
        <strain evidence="1 2">EbA</strain>
    </source>
</reference>
<evidence type="ECO:0000313" key="2">
    <source>
        <dbReference type="Proteomes" id="UP000652176"/>
    </source>
</evidence>
<sequence>MSGIYDNSNETAAAPKGVCVITCQIVAYFLQYLPLELRVAQHHIGSEPFSFYMQQRGEST</sequence>
<name>A0ABR9D000_9GAMM</name>
<evidence type="ECO:0000313" key="1">
    <source>
        <dbReference type="EMBL" id="MBD9356126.1"/>
    </source>
</evidence>